<proteinExistence type="predicted"/>
<reference evidence="1" key="2">
    <citation type="journal article" date="2015" name="Fish Shellfish Immunol.">
        <title>Early steps in the European eel (Anguilla anguilla)-Vibrio vulnificus interaction in the gills: Role of the RtxA13 toxin.</title>
        <authorList>
            <person name="Callol A."/>
            <person name="Pajuelo D."/>
            <person name="Ebbesson L."/>
            <person name="Teles M."/>
            <person name="MacKenzie S."/>
            <person name="Amaro C."/>
        </authorList>
    </citation>
    <scope>NUCLEOTIDE SEQUENCE</scope>
</reference>
<protein>
    <submittedName>
        <fullName evidence="1">Uncharacterized protein</fullName>
    </submittedName>
</protein>
<dbReference type="AlphaFoldDB" id="A0A0E9R1D4"/>
<evidence type="ECO:0000313" key="1">
    <source>
        <dbReference type="EMBL" id="JAH22270.1"/>
    </source>
</evidence>
<accession>A0A0E9R1D4</accession>
<sequence length="76" mass="7849">MKTAATIAINDTTTTDAITPGCILSCGAGGGFKELSRNNIPVSLSSSCSCVYEVGKLIAIIPLSKNSNTENIKLET</sequence>
<organism evidence="1">
    <name type="scientific">Anguilla anguilla</name>
    <name type="common">European freshwater eel</name>
    <name type="synonym">Muraena anguilla</name>
    <dbReference type="NCBI Taxonomy" id="7936"/>
    <lineage>
        <taxon>Eukaryota</taxon>
        <taxon>Metazoa</taxon>
        <taxon>Chordata</taxon>
        <taxon>Craniata</taxon>
        <taxon>Vertebrata</taxon>
        <taxon>Euteleostomi</taxon>
        <taxon>Actinopterygii</taxon>
        <taxon>Neopterygii</taxon>
        <taxon>Teleostei</taxon>
        <taxon>Anguilliformes</taxon>
        <taxon>Anguillidae</taxon>
        <taxon>Anguilla</taxon>
    </lineage>
</organism>
<reference evidence="1" key="1">
    <citation type="submission" date="2014-11" db="EMBL/GenBank/DDBJ databases">
        <authorList>
            <person name="Amaro Gonzalez C."/>
        </authorList>
    </citation>
    <scope>NUCLEOTIDE SEQUENCE</scope>
</reference>
<name>A0A0E9R1D4_ANGAN</name>
<dbReference type="EMBL" id="GBXM01086307">
    <property type="protein sequence ID" value="JAH22270.1"/>
    <property type="molecule type" value="Transcribed_RNA"/>
</dbReference>